<evidence type="ECO:0000313" key="1">
    <source>
        <dbReference type="EMBL" id="MDR5651656.1"/>
    </source>
</evidence>
<dbReference type="Gene3D" id="3.40.50.720">
    <property type="entry name" value="NAD(P)-binding Rossmann-like Domain"/>
    <property type="match status" value="1"/>
</dbReference>
<dbReference type="SUPFAM" id="SSF51735">
    <property type="entry name" value="NAD(P)-binding Rossmann-fold domains"/>
    <property type="match status" value="1"/>
</dbReference>
<dbReference type="InterPro" id="IPR002347">
    <property type="entry name" value="SDR_fam"/>
</dbReference>
<sequence>MSILITGAGRGIGRGLAAHYATGGAAVIGTHRGAAPAALPGVEWQEAEMTDPASLRALAGRLGGRPLSLLVCNAGIYPDRDEGLDTGYPPDMWAQAFAINTTGVFLTIQALLPNLQAAGGRIAILSSQMASDARAPGGSYIYRASKAAALNLGRNLAVDLRPRGVAVGIYHPGWVKSDMGGAGAQIEVAESVSGLAARFAALSLDTTGAFLNYDGTAMPF</sequence>
<dbReference type="RefSeq" id="WP_310455908.1">
    <property type="nucleotide sequence ID" value="NZ_JAVKPH010000003.1"/>
</dbReference>
<accession>A0ABU1F463</accession>
<dbReference type="Proteomes" id="UP001247754">
    <property type="component" value="Unassembled WGS sequence"/>
</dbReference>
<dbReference type="Pfam" id="PF00106">
    <property type="entry name" value="adh_short"/>
    <property type="match status" value="1"/>
</dbReference>
<proteinExistence type="predicted"/>
<comment type="caution">
    <text evidence="1">The sequence shown here is derived from an EMBL/GenBank/DDBJ whole genome shotgun (WGS) entry which is preliminary data.</text>
</comment>
<keyword evidence="2" id="KW-1185">Reference proteome</keyword>
<dbReference type="InterPro" id="IPR036291">
    <property type="entry name" value="NAD(P)-bd_dom_sf"/>
</dbReference>
<organism evidence="1 2">
    <name type="scientific">Ruixingdingia sedimenti</name>
    <dbReference type="NCBI Taxonomy" id="3073604"/>
    <lineage>
        <taxon>Bacteria</taxon>
        <taxon>Pseudomonadati</taxon>
        <taxon>Pseudomonadota</taxon>
        <taxon>Alphaproteobacteria</taxon>
        <taxon>Rhodobacterales</taxon>
        <taxon>Paracoccaceae</taxon>
        <taxon>Ruixingdingia</taxon>
    </lineage>
</organism>
<name>A0ABU1F463_9RHOB</name>
<dbReference type="EMBL" id="JAVKPH010000003">
    <property type="protein sequence ID" value="MDR5651656.1"/>
    <property type="molecule type" value="Genomic_DNA"/>
</dbReference>
<protein>
    <submittedName>
        <fullName evidence="1">SDR family NAD(P)-dependent oxidoreductase</fullName>
    </submittedName>
</protein>
<dbReference type="PANTHER" id="PTHR45458:SF1">
    <property type="entry name" value="SHORT CHAIN DEHYDROGENASE"/>
    <property type="match status" value="1"/>
</dbReference>
<evidence type="ECO:0000313" key="2">
    <source>
        <dbReference type="Proteomes" id="UP001247754"/>
    </source>
</evidence>
<dbReference type="PANTHER" id="PTHR45458">
    <property type="entry name" value="SHORT-CHAIN DEHYDROGENASE/REDUCTASE SDR"/>
    <property type="match status" value="1"/>
</dbReference>
<gene>
    <name evidence="1" type="ORF">RGD00_03500</name>
</gene>
<dbReference type="InterPro" id="IPR052184">
    <property type="entry name" value="SDR_enzymes"/>
</dbReference>
<reference evidence="1 2" key="1">
    <citation type="submission" date="2023-09" db="EMBL/GenBank/DDBJ databases">
        <title>Xinfangfangia sedmenti sp. nov., isolated the sedment.</title>
        <authorList>
            <person name="Xu L."/>
        </authorList>
    </citation>
    <scope>NUCLEOTIDE SEQUENCE [LARGE SCALE GENOMIC DNA]</scope>
    <source>
        <strain evidence="1 2">LG-4</strain>
    </source>
</reference>
<dbReference type="PRINTS" id="PR00081">
    <property type="entry name" value="GDHRDH"/>
</dbReference>